<dbReference type="InterPro" id="IPR036925">
    <property type="entry name" value="TIF_IF2_dom3_sf"/>
</dbReference>
<keyword evidence="5 7" id="KW-0648">Protein biosynthesis</keyword>
<reference evidence="12 13" key="1">
    <citation type="submission" date="2023-06" db="EMBL/GenBank/DDBJ databases">
        <title>Antibody response to the Sneathia vaginalis cytopathogenic toxin A during pregnancy.</title>
        <authorList>
            <person name="Mccoy Z.T."/>
            <person name="Serrano M.G."/>
            <person name="Spaine K."/>
            <person name="Edwards D.J."/>
            <person name="Buck G.A."/>
            <person name="Jefferson K."/>
        </authorList>
    </citation>
    <scope>NUCLEOTIDE SEQUENCE [LARGE SCALE GENOMIC DNA]</scope>
    <source>
        <strain evidence="12 13">CCUG 42621</strain>
    </source>
</reference>
<evidence type="ECO:0000256" key="4">
    <source>
        <dbReference type="ARBA" id="ARBA00022741"/>
    </source>
</evidence>
<feature type="binding site" evidence="7">
    <location>
        <begin position="328"/>
        <end position="335"/>
    </location>
    <ligand>
        <name>GTP</name>
        <dbReference type="ChEBI" id="CHEBI:37565"/>
    </ligand>
</feature>
<dbReference type="HAMAP" id="MF_00100_B">
    <property type="entry name" value="IF_2_B"/>
    <property type="match status" value="1"/>
</dbReference>
<evidence type="ECO:0000256" key="10">
    <source>
        <dbReference type="SAM" id="MobiDB-lite"/>
    </source>
</evidence>
<dbReference type="InterPro" id="IPR005225">
    <property type="entry name" value="Small_GTP-bd"/>
</dbReference>
<dbReference type="PROSITE" id="PS51722">
    <property type="entry name" value="G_TR_2"/>
    <property type="match status" value="1"/>
</dbReference>
<dbReference type="SUPFAM" id="SSF50447">
    <property type="entry name" value="Translation proteins"/>
    <property type="match status" value="2"/>
</dbReference>
<keyword evidence="7" id="KW-0963">Cytoplasm</keyword>
<sequence length="817" mass="92348">MAQDTTTFIKNITNLGIKNKTALSKLDEKEIEIVEQRMPKLLEEQEQKDVKTIVVQEKKIFAPNKKKEFKNNKKEFHHREKPARDYHKWNTYKDRNTNDEKEFKPSNNNGNFKNKFSDNRDNRENRDNRDNRNRKDFNKNENNMNRNFNKNKSNEKPKTDVEVPEAITLTKNSKNSKNKLKFDKKKYEYEKKAKEEERKLKELRTDFRKENTKKKIKKKEKVVKSEVVKIDETSGILKIGGELTVKEFAEKLGINSSEIISKYFMQGKILTVNAILSMEEIEEIALEHNVLIEVEQKVELPYGEKYHLEIEDKPNELVPRAPVITIMGHVDHGKTSLLDALRHTNVIANEAGGITQSIGAYQIKWKDQKITFIDTPGHEAFTEMRARGANITDISILIVAADDGVKPQTIEAISHAKEAGVPIIVAINKIDKPGANPMRVKQELMEYGLITQEWGGDTDCVEISAKQKINLEELLETILITAELLELKANPKKRGKAVVVESKLDPQIGIIADVLVQEGTLKIGDIFVVGGTSGRIRSMIDDKGNKITKAGPSMPVEITGFSEIPEAGGMIYCVKNDKQARKIVEDYKANIKLSDIDAKKHISLESLSRELEDQQLKELKCIIRADSKGSVEALKESLNKLSNDKVAINIIQGTAGAITEGDIKLAEASNAIIIGFGVRPTNTARSEAEKTGVEIRNYNVIYHVTEDIEKAMKGMLDPEYKEVFHGRLDVLKVFKISNVGNIAGCLVTDGKITNHSKVRVLRNGIIIFDGDILALKRHKDEAKEVNMGQECGISLKDFNDIKEGDILEAYIKEEIER</sequence>
<protein>
    <recommendedName>
        <fullName evidence="2 7">Translation initiation factor IF-2</fullName>
    </recommendedName>
</protein>
<dbReference type="InterPro" id="IPR006847">
    <property type="entry name" value="IF2_N"/>
</dbReference>
<feature type="compositionally biased region" description="Basic and acidic residues" evidence="10">
    <location>
        <begin position="152"/>
        <end position="161"/>
    </location>
</feature>
<dbReference type="PANTHER" id="PTHR43381:SF5">
    <property type="entry name" value="TR-TYPE G DOMAIN-CONTAINING PROTEIN"/>
    <property type="match status" value="1"/>
</dbReference>
<proteinExistence type="inferred from homology"/>
<feature type="compositionally biased region" description="Basic and acidic residues" evidence="10">
    <location>
        <begin position="115"/>
        <end position="139"/>
    </location>
</feature>
<dbReference type="InterPro" id="IPR000795">
    <property type="entry name" value="T_Tr_GTP-bd_dom"/>
</dbReference>
<dbReference type="Pfam" id="PF00009">
    <property type="entry name" value="GTP_EFTU"/>
    <property type="match status" value="1"/>
</dbReference>
<feature type="compositionally biased region" description="Low complexity" evidence="10">
    <location>
        <begin position="140"/>
        <end position="151"/>
    </location>
</feature>
<comment type="caution">
    <text evidence="12">The sequence shown here is derived from an EMBL/GenBank/DDBJ whole genome shotgun (WGS) entry which is preliminary data.</text>
</comment>
<comment type="function">
    <text evidence="7 8">One of the essential components for the initiation of protein synthesis. Protects formylmethionyl-tRNA from spontaneous hydrolysis and promotes its binding to the 30S ribosomal subunits. Also involved in the hydrolysis of GTP during the formation of the 70S ribosomal complex.</text>
</comment>
<dbReference type="SUPFAM" id="SSF52540">
    <property type="entry name" value="P-loop containing nucleoside triphosphate hydrolases"/>
    <property type="match status" value="1"/>
</dbReference>
<feature type="region of interest" description="G-domain" evidence="7">
    <location>
        <begin position="322"/>
        <end position="470"/>
    </location>
</feature>
<dbReference type="EMBL" id="JASSPP010000007">
    <property type="protein sequence ID" value="MDK9580868.1"/>
    <property type="molecule type" value="Genomic_DNA"/>
</dbReference>
<dbReference type="Gene3D" id="3.40.50.10050">
    <property type="entry name" value="Translation initiation factor IF- 2, domain 3"/>
    <property type="match status" value="1"/>
</dbReference>
<comment type="subcellular location">
    <subcellularLocation>
        <location evidence="7">Cytoplasm</location>
    </subcellularLocation>
</comment>
<dbReference type="SUPFAM" id="SSF52156">
    <property type="entry name" value="Initiation factor IF2/eIF5b, domain 3"/>
    <property type="match status" value="1"/>
</dbReference>
<feature type="region of interest" description="Disordered" evidence="10">
    <location>
        <begin position="65"/>
        <end position="172"/>
    </location>
</feature>
<evidence type="ECO:0000259" key="11">
    <source>
        <dbReference type="PROSITE" id="PS51722"/>
    </source>
</evidence>
<dbReference type="PANTHER" id="PTHR43381">
    <property type="entry name" value="TRANSLATION INITIATION FACTOR IF-2-RELATED"/>
    <property type="match status" value="1"/>
</dbReference>
<dbReference type="GO" id="GO:0003743">
    <property type="term" value="F:translation initiation factor activity"/>
    <property type="evidence" value="ECO:0007669"/>
    <property type="project" value="UniProtKB-KW"/>
</dbReference>
<organism evidence="12 13">
    <name type="scientific">Sneathia sanguinegens</name>
    <dbReference type="NCBI Taxonomy" id="40543"/>
    <lineage>
        <taxon>Bacteria</taxon>
        <taxon>Fusobacteriati</taxon>
        <taxon>Fusobacteriota</taxon>
        <taxon>Fusobacteriia</taxon>
        <taxon>Fusobacteriales</taxon>
        <taxon>Leptotrichiaceae</taxon>
        <taxon>Sneathia</taxon>
    </lineage>
</organism>
<keyword evidence="3 7" id="KW-0396">Initiation factor</keyword>
<feature type="binding site" evidence="7">
    <location>
        <begin position="374"/>
        <end position="378"/>
    </location>
    <ligand>
        <name>GTP</name>
        <dbReference type="ChEBI" id="CHEBI:37565"/>
    </ligand>
</feature>
<dbReference type="PROSITE" id="PS01176">
    <property type="entry name" value="IF2"/>
    <property type="match status" value="1"/>
</dbReference>
<evidence type="ECO:0000256" key="1">
    <source>
        <dbReference type="ARBA" id="ARBA00007733"/>
    </source>
</evidence>
<feature type="compositionally biased region" description="Basic and acidic residues" evidence="10">
    <location>
        <begin position="65"/>
        <end position="104"/>
    </location>
</feature>
<gene>
    <name evidence="7 12" type="primary">infB</name>
    <name evidence="12" type="ORF">QQA45_04980</name>
</gene>
<dbReference type="NCBIfam" id="TIGR00487">
    <property type="entry name" value="IF-2"/>
    <property type="match status" value="1"/>
</dbReference>
<dbReference type="InterPro" id="IPR027417">
    <property type="entry name" value="P-loop_NTPase"/>
</dbReference>
<dbReference type="NCBIfam" id="TIGR00231">
    <property type="entry name" value="small_GTP"/>
    <property type="match status" value="1"/>
</dbReference>
<dbReference type="Gene3D" id="2.40.30.10">
    <property type="entry name" value="Translation factors"/>
    <property type="match status" value="2"/>
</dbReference>
<evidence type="ECO:0000256" key="7">
    <source>
        <dbReference type="HAMAP-Rule" id="MF_00100"/>
    </source>
</evidence>
<evidence type="ECO:0000256" key="3">
    <source>
        <dbReference type="ARBA" id="ARBA00022540"/>
    </source>
</evidence>
<dbReference type="CDD" id="cd01887">
    <property type="entry name" value="IF2_eIF5B"/>
    <property type="match status" value="1"/>
</dbReference>
<keyword evidence="6 7" id="KW-0342">GTP-binding</keyword>
<keyword evidence="4 7" id="KW-0547">Nucleotide-binding</keyword>
<comment type="similarity">
    <text evidence="1 7 8">Belongs to the TRAFAC class translation factor GTPase superfamily. Classic translation factor GTPase family. IF-2 subfamily.</text>
</comment>
<evidence type="ECO:0000256" key="6">
    <source>
        <dbReference type="ARBA" id="ARBA00023134"/>
    </source>
</evidence>
<keyword evidence="9" id="KW-0175">Coiled coil</keyword>
<evidence type="ECO:0000256" key="9">
    <source>
        <dbReference type="SAM" id="Coils"/>
    </source>
</evidence>
<evidence type="ECO:0000256" key="2">
    <source>
        <dbReference type="ARBA" id="ARBA00020675"/>
    </source>
</evidence>
<feature type="domain" description="Tr-type G" evidence="11">
    <location>
        <begin position="319"/>
        <end position="488"/>
    </location>
</feature>
<evidence type="ECO:0000313" key="13">
    <source>
        <dbReference type="Proteomes" id="UP001225134"/>
    </source>
</evidence>
<evidence type="ECO:0000256" key="8">
    <source>
        <dbReference type="RuleBase" id="RU000644"/>
    </source>
</evidence>
<evidence type="ECO:0000313" key="12">
    <source>
        <dbReference type="EMBL" id="MDK9580868.1"/>
    </source>
</evidence>
<feature type="coiled-coil region" evidence="9">
    <location>
        <begin position="177"/>
        <end position="213"/>
    </location>
</feature>
<dbReference type="Proteomes" id="UP001225134">
    <property type="component" value="Unassembled WGS sequence"/>
</dbReference>
<evidence type="ECO:0000256" key="5">
    <source>
        <dbReference type="ARBA" id="ARBA00022917"/>
    </source>
</evidence>
<dbReference type="InterPro" id="IPR015760">
    <property type="entry name" value="TIF_IF2"/>
</dbReference>
<dbReference type="InterPro" id="IPR044145">
    <property type="entry name" value="IF2_II"/>
</dbReference>
<dbReference type="InterPro" id="IPR000178">
    <property type="entry name" value="TF_IF2_bacterial-like"/>
</dbReference>
<dbReference type="InterPro" id="IPR053905">
    <property type="entry name" value="EF-G-like_DII"/>
</dbReference>
<dbReference type="CDD" id="cd03692">
    <property type="entry name" value="mtIF2_IVc"/>
    <property type="match status" value="1"/>
</dbReference>
<name>A0ABT7HK06_9FUSO</name>
<dbReference type="Pfam" id="PF11987">
    <property type="entry name" value="IF-2"/>
    <property type="match status" value="1"/>
</dbReference>
<dbReference type="CDD" id="cd03702">
    <property type="entry name" value="IF2_mtIF2_II"/>
    <property type="match status" value="1"/>
</dbReference>
<feature type="compositionally biased region" description="Low complexity" evidence="10">
    <location>
        <begin position="105"/>
        <end position="114"/>
    </location>
</feature>
<dbReference type="InterPro" id="IPR023115">
    <property type="entry name" value="TIF_IF2_dom3"/>
</dbReference>
<feature type="binding site" evidence="7">
    <location>
        <begin position="428"/>
        <end position="431"/>
    </location>
    <ligand>
        <name>GTP</name>
        <dbReference type="ChEBI" id="CHEBI:37565"/>
    </ligand>
</feature>
<dbReference type="Pfam" id="PF22042">
    <property type="entry name" value="EF-G_D2"/>
    <property type="match status" value="1"/>
</dbReference>
<keyword evidence="13" id="KW-1185">Reference proteome</keyword>
<accession>A0ABT7HK06</accession>
<dbReference type="Pfam" id="PF04760">
    <property type="entry name" value="IF2_N"/>
    <property type="match status" value="1"/>
</dbReference>
<dbReference type="Gene3D" id="3.40.50.300">
    <property type="entry name" value="P-loop containing nucleotide triphosphate hydrolases"/>
    <property type="match status" value="1"/>
</dbReference>
<dbReference type="InterPro" id="IPR009000">
    <property type="entry name" value="Transl_B-barrel_sf"/>
</dbReference>